<dbReference type="AlphaFoldDB" id="A0A0D7B1Y0"/>
<keyword evidence="3" id="KW-1185">Reference proteome</keyword>
<evidence type="ECO:0000313" key="2">
    <source>
        <dbReference type="EMBL" id="KIY64628.1"/>
    </source>
</evidence>
<organism evidence="2 3">
    <name type="scientific">Cylindrobasidium torrendii FP15055 ss-10</name>
    <dbReference type="NCBI Taxonomy" id="1314674"/>
    <lineage>
        <taxon>Eukaryota</taxon>
        <taxon>Fungi</taxon>
        <taxon>Dikarya</taxon>
        <taxon>Basidiomycota</taxon>
        <taxon>Agaricomycotina</taxon>
        <taxon>Agaricomycetes</taxon>
        <taxon>Agaricomycetidae</taxon>
        <taxon>Agaricales</taxon>
        <taxon>Marasmiineae</taxon>
        <taxon>Physalacriaceae</taxon>
        <taxon>Cylindrobasidium</taxon>
    </lineage>
</organism>
<evidence type="ECO:0000313" key="3">
    <source>
        <dbReference type="Proteomes" id="UP000054007"/>
    </source>
</evidence>
<dbReference type="EMBL" id="KN880626">
    <property type="protein sequence ID" value="KIY64628.1"/>
    <property type="molecule type" value="Genomic_DNA"/>
</dbReference>
<keyword evidence="1" id="KW-1133">Transmembrane helix</keyword>
<proteinExistence type="predicted"/>
<keyword evidence="1" id="KW-0812">Transmembrane</keyword>
<dbReference type="OrthoDB" id="2884960at2759"/>
<evidence type="ECO:0000256" key="1">
    <source>
        <dbReference type="SAM" id="Phobius"/>
    </source>
</evidence>
<protein>
    <submittedName>
        <fullName evidence="2">Uncharacterized protein</fullName>
    </submittedName>
</protein>
<keyword evidence="1" id="KW-0472">Membrane</keyword>
<gene>
    <name evidence="2" type="ORF">CYLTODRAFT_425038</name>
</gene>
<accession>A0A0D7B1Y0</accession>
<name>A0A0D7B1Y0_9AGAR</name>
<reference evidence="2 3" key="1">
    <citation type="journal article" date="2015" name="Fungal Genet. Biol.">
        <title>Evolution of novel wood decay mechanisms in Agaricales revealed by the genome sequences of Fistulina hepatica and Cylindrobasidium torrendii.</title>
        <authorList>
            <person name="Floudas D."/>
            <person name="Held B.W."/>
            <person name="Riley R."/>
            <person name="Nagy L.G."/>
            <person name="Koehler G."/>
            <person name="Ransdell A.S."/>
            <person name="Younus H."/>
            <person name="Chow J."/>
            <person name="Chiniquy J."/>
            <person name="Lipzen A."/>
            <person name="Tritt A."/>
            <person name="Sun H."/>
            <person name="Haridas S."/>
            <person name="LaButti K."/>
            <person name="Ohm R.A."/>
            <person name="Kues U."/>
            <person name="Blanchette R.A."/>
            <person name="Grigoriev I.V."/>
            <person name="Minto R.E."/>
            <person name="Hibbett D.S."/>
        </authorList>
    </citation>
    <scope>NUCLEOTIDE SEQUENCE [LARGE SCALE GENOMIC DNA]</scope>
    <source>
        <strain evidence="2 3">FP15055 ss-10</strain>
    </source>
</reference>
<feature type="transmembrane region" description="Helical" evidence="1">
    <location>
        <begin position="52"/>
        <end position="72"/>
    </location>
</feature>
<feature type="transmembrane region" description="Helical" evidence="1">
    <location>
        <begin position="92"/>
        <end position="111"/>
    </location>
</feature>
<dbReference type="Proteomes" id="UP000054007">
    <property type="component" value="Unassembled WGS sequence"/>
</dbReference>
<sequence length="147" mass="16189">MSFTDVRQRVPTLASTRNVPARGGITPIQYVQSVVAHLAEDRDITQRRVYHSIAPLFVFASVLVVFCILPRLASVKVWLSDVAQFKLELGGLVVSVCLLVWAGLAAMKWMIRMGARMILAFVEDDFHGLTGEAGVPQSYELVLGGFL</sequence>